<comment type="caution">
    <text evidence="2">The sequence shown here is derived from an EMBL/GenBank/DDBJ whole genome shotgun (WGS) entry which is preliminary data.</text>
</comment>
<dbReference type="RefSeq" id="WP_371729844.1">
    <property type="nucleotide sequence ID" value="NZ_JBGOOT010000002.1"/>
</dbReference>
<dbReference type="SUPFAM" id="SSF50331">
    <property type="entry name" value="MOP-like"/>
    <property type="match status" value="1"/>
</dbReference>
<sequence length="133" mass="15554">MDEPINIIEATIRACNSKIYVELGNQSWLHIPEHQQDKLKLYIDQPVEFGIRPDFITLAKHNEQLNTFQGKITELHCKDNVQHISFELANSLITSKVRGRMVTSKNIGEYFRFNFDTYFSHIFDLETHSNITI</sequence>
<dbReference type="Gene3D" id="2.40.50.140">
    <property type="entry name" value="Nucleic acid-binding proteins"/>
    <property type="match status" value="1"/>
</dbReference>
<keyword evidence="3" id="KW-1185">Reference proteome</keyword>
<gene>
    <name evidence="2" type="ORF">ACED38_05185</name>
</gene>
<dbReference type="InterPro" id="IPR008995">
    <property type="entry name" value="Mo/tungstate-bd_C_term_dom"/>
</dbReference>
<accession>A0ABV4M3Z6</accession>
<name>A0ABV4M3Z6_9VIBR</name>
<dbReference type="Proteomes" id="UP001569153">
    <property type="component" value="Unassembled WGS sequence"/>
</dbReference>
<protein>
    <recommendedName>
        <fullName evidence="1">MalK-like OB fold domain-containing protein</fullName>
    </recommendedName>
</protein>
<evidence type="ECO:0000313" key="3">
    <source>
        <dbReference type="Proteomes" id="UP001569153"/>
    </source>
</evidence>
<dbReference type="Pfam" id="PF17912">
    <property type="entry name" value="OB_MalK"/>
    <property type="match status" value="1"/>
</dbReference>
<proteinExistence type="predicted"/>
<dbReference type="Gene3D" id="2.40.50.100">
    <property type="match status" value="1"/>
</dbReference>
<dbReference type="InterPro" id="IPR040582">
    <property type="entry name" value="OB_MalK-like"/>
</dbReference>
<evidence type="ECO:0000313" key="2">
    <source>
        <dbReference type="EMBL" id="MEZ8194281.1"/>
    </source>
</evidence>
<dbReference type="EMBL" id="JBGOOT010000002">
    <property type="protein sequence ID" value="MEZ8194281.1"/>
    <property type="molecule type" value="Genomic_DNA"/>
</dbReference>
<evidence type="ECO:0000259" key="1">
    <source>
        <dbReference type="Pfam" id="PF17912"/>
    </source>
</evidence>
<reference evidence="2 3" key="1">
    <citation type="submission" date="2024-06" db="EMBL/GenBank/DDBJ databases">
        <authorList>
            <person name="Steensen K."/>
            <person name="Seneca J."/>
            <person name="Bartlau N."/>
            <person name="Yu A.X."/>
            <person name="Polz M.F."/>
        </authorList>
    </citation>
    <scope>NUCLEOTIDE SEQUENCE [LARGE SCALE GENOMIC DNA]</scope>
    <source>
        <strain evidence="2 3">FF146</strain>
    </source>
</reference>
<feature type="domain" description="MalK-like OB fold" evidence="1">
    <location>
        <begin position="4"/>
        <end position="54"/>
    </location>
</feature>
<dbReference type="InterPro" id="IPR012340">
    <property type="entry name" value="NA-bd_OB-fold"/>
</dbReference>
<organism evidence="2 3">
    <name type="scientific">Vibrio cortegadensis</name>
    <dbReference type="NCBI Taxonomy" id="1328770"/>
    <lineage>
        <taxon>Bacteria</taxon>
        <taxon>Pseudomonadati</taxon>
        <taxon>Pseudomonadota</taxon>
        <taxon>Gammaproteobacteria</taxon>
        <taxon>Vibrionales</taxon>
        <taxon>Vibrionaceae</taxon>
        <taxon>Vibrio</taxon>
    </lineage>
</organism>